<accession>A0A3T0NA51</accession>
<sequence length="88" mass="10234">MLQTFSKTKFTFEDILSFSRCHNLLPTAKRKVNIFVNKLGYHMVYSSVYFNIFRVRNDKHIAGVGARGLVRASQFEVMPQMRIAMTND</sequence>
<proteinExistence type="predicted"/>
<geneLocation type="plasmid" evidence="1 2">
    <name>pW43B</name>
</geneLocation>
<reference evidence="1 2" key="1">
    <citation type="submission" date="2018-10" db="EMBL/GenBank/DDBJ databases">
        <title>Parasedimentitalea marina sp. nov., a psychrophilic bacterium isolated from deep seawater of the New Britain Trench.</title>
        <authorList>
            <person name="Cao J."/>
        </authorList>
    </citation>
    <scope>NUCLEOTIDE SEQUENCE [LARGE SCALE GENOMIC DNA]</scope>
    <source>
        <strain evidence="1 2">W43</strain>
        <plasmid evidence="1 2">pW43B</plasmid>
    </source>
</reference>
<gene>
    <name evidence="1" type="ORF">EBB79_23460</name>
</gene>
<keyword evidence="2" id="KW-1185">Reference proteome</keyword>
<evidence type="ECO:0000313" key="2">
    <source>
        <dbReference type="Proteomes" id="UP000283063"/>
    </source>
</evidence>
<dbReference type="AlphaFoldDB" id="A0A3T0NA51"/>
<evidence type="ECO:0000313" key="1">
    <source>
        <dbReference type="EMBL" id="AZV80893.1"/>
    </source>
</evidence>
<dbReference type="KEGG" id="sedi:EBB79_23460"/>
<protein>
    <submittedName>
        <fullName evidence="1">Uncharacterized protein</fullName>
    </submittedName>
</protein>
<keyword evidence="1" id="KW-0614">Plasmid</keyword>
<dbReference type="Proteomes" id="UP000283063">
    <property type="component" value="Plasmid pW43B"/>
</dbReference>
<name>A0A3T0NA51_9RHOB</name>
<organism evidence="1 2">
    <name type="scientific">Parasedimentitalea marina</name>
    <dbReference type="NCBI Taxonomy" id="2483033"/>
    <lineage>
        <taxon>Bacteria</taxon>
        <taxon>Pseudomonadati</taxon>
        <taxon>Pseudomonadota</taxon>
        <taxon>Alphaproteobacteria</taxon>
        <taxon>Rhodobacterales</taxon>
        <taxon>Paracoccaceae</taxon>
        <taxon>Parasedimentitalea</taxon>
    </lineage>
</organism>
<dbReference type="EMBL" id="CP033221">
    <property type="protein sequence ID" value="AZV80893.1"/>
    <property type="molecule type" value="Genomic_DNA"/>
</dbReference>